<organism evidence="4 5">
    <name type="scientific">Corynebacterium anserum</name>
    <dbReference type="NCBI Taxonomy" id="2684406"/>
    <lineage>
        <taxon>Bacteria</taxon>
        <taxon>Bacillati</taxon>
        <taxon>Actinomycetota</taxon>
        <taxon>Actinomycetes</taxon>
        <taxon>Mycobacteriales</taxon>
        <taxon>Corynebacteriaceae</taxon>
        <taxon>Corynebacterium</taxon>
    </lineage>
</organism>
<evidence type="ECO:0000256" key="1">
    <source>
        <dbReference type="ARBA" id="ARBA00023125"/>
    </source>
</evidence>
<evidence type="ECO:0000313" key="4">
    <source>
        <dbReference type="EMBL" id="QNH95716.1"/>
    </source>
</evidence>
<dbReference type="InterPro" id="IPR050109">
    <property type="entry name" value="HTH-type_TetR-like_transc_reg"/>
</dbReference>
<accession>A0A7G7YMJ6</accession>
<gene>
    <name evidence="4" type="ORF">GP473_02625</name>
</gene>
<feature type="region of interest" description="Disordered" evidence="2">
    <location>
        <begin position="266"/>
        <end position="311"/>
    </location>
</feature>
<reference evidence="4 5" key="1">
    <citation type="submission" date="2019-12" db="EMBL/GenBank/DDBJ databases">
        <title>Corynebacterium sp. nov., isolated from feces of the Anser Albifrons in China.</title>
        <authorList>
            <person name="Liu Q."/>
        </authorList>
    </citation>
    <scope>NUCLEOTIDE SEQUENCE [LARGE SCALE GENOMIC DNA]</scope>
    <source>
        <strain evidence="4 5">23H37-10</strain>
    </source>
</reference>
<keyword evidence="1" id="KW-0238">DNA-binding</keyword>
<keyword evidence="5" id="KW-1185">Reference proteome</keyword>
<dbReference type="GO" id="GO:0003677">
    <property type="term" value="F:DNA binding"/>
    <property type="evidence" value="ECO:0007669"/>
    <property type="project" value="UniProtKB-KW"/>
</dbReference>
<dbReference type="Pfam" id="PF17938">
    <property type="entry name" value="TetR_C_29"/>
    <property type="match status" value="1"/>
</dbReference>
<evidence type="ECO:0000313" key="5">
    <source>
        <dbReference type="Proteomes" id="UP000515275"/>
    </source>
</evidence>
<dbReference type="Proteomes" id="UP000515275">
    <property type="component" value="Chromosome"/>
</dbReference>
<dbReference type="PANTHER" id="PTHR30328:SF54">
    <property type="entry name" value="HTH-TYPE TRANSCRIPTIONAL REPRESSOR SCO4008"/>
    <property type="match status" value="1"/>
</dbReference>
<name>A0A7G7YMJ6_9CORY</name>
<evidence type="ECO:0000256" key="2">
    <source>
        <dbReference type="SAM" id="MobiDB-lite"/>
    </source>
</evidence>
<sequence>MTSWKPLQSPDDYVLPASSWKGTGLKKADYVSVMRHSLPILARSGTAISSQSLHEIGNAVGVSPSCPFLRHPQRLYEEGLRFAMAQIWPPADAPELDGLADLIPADAVRNFVSATFRRFQAHPDCLRLLIAENLFNTLDLPRRVGVMEDSPVVLQLDRLLMRGYDVGAFREGISAEDLYVVILSLCAFPVASGSTFHALYGMNVSDPANAEGLEKLIVDNVVAFLTSTMPTSQGSSYTHSSQSPGMGSSVAAHLYSREYAELNDATGPLNGVSTSPSVTPGSFPVSSHDATAPTPARSEHAPREEELYGKD</sequence>
<feature type="compositionally biased region" description="Polar residues" evidence="2">
    <location>
        <begin position="271"/>
        <end position="289"/>
    </location>
</feature>
<dbReference type="KEGG" id="cans:GP473_02625"/>
<dbReference type="InterPro" id="IPR041474">
    <property type="entry name" value="NicS_C"/>
</dbReference>
<proteinExistence type="predicted"/>
<protein>
    <recommendedName>
        <fullName evidence="3">HTH-type transcriptional repressor NicS C-terminal domain-containing protein</fullName>
    </recommendedName>
</protein>
<dbReference type="RefSeq" id="WP_186277085.1">
    <property type="nucleotide sequence ID" value="NZ_CP046883.1"/>
</dbReference>
<feature type="domain" description="HTH-type transcriptional repressor NicS C-terminal" evidence="3">
    <location>
        <begin position="104"/>
        <end position="221"/>
    </location>
</feature>
<dbReference type="EMBL" id="CP046883">
    <property type="protein sequence ID" value="QNH95716.1"/>
    <property type="molecule type" value="Genomic_DNA"/>
</dbReference>
<dbReference type="SUPFAM" id="SSF48498">
    <property type="entry name" value="Tetracyclin repressor-like, C-terminal domain"/>
    <property type="match status" value="1"/>
</dbReference>
<dbReference type="PANTHER" id="PTHR30328">
    <property type="entry name" value="TRANSCRIPTIONAL REPRESSOR"/>
    <property type="match status" value="1"/>
</dbReference>
<evidence type="ECO:0000259" key="3">
    <source>
        <dbReference type="Pfam" id="PF17938"/>
    </source>
</evidence>
<feature type="compositionally biased region" description="Basic and acidic residues" evidence="2">
    <location>
        <begin position="297"/>
        <end position="311"/>
    </location>
</feature>
<dbReference type="InterPro" id="IPR036271">
    <property type="entry name" value="Tet_transcr_reg_TetR-rel_C_sf"/>
</dbReference>
<dbReference type="Gene3D" id="1.10.357.10">
    <property type="entry name" value="Tetracycline Repressor, domain 2"/>
    <property type="match status" value="1"/>
</dbReference>
<dbReference type="AlphaFoldDB" id="A0A7G7YMJ6"/>